<keyword evidence="3" id="KW-1185">Reference proteome</keyword>
<evidence type="ECO:0008006" key="4">
    <source>
        <dbReference type="Google" id="ProtNLM"/>
    </source>
</evidence>
<dbReference type="OrthoDB" id="3872455at2"/>
<reference evidence="2 3" key="1">
    <citation type="submission" date="2016-10" db="EMBL/GenBank/DDBJ databases">
        <authorList>
            <person name="de Groot N.N."/>
        </authorList>
    </citation>
    <scope>NUCLEOTIDE SEQUENCE [LARGE SCALE GENOMIC DNA]</scope>
    <source>
        <strain evidence="2 3">CGMCC 4.2026</strain>
    </source>
</reference>
<protein>
    <recommendedName>
        <fullName evidence="4">ATP-binding protein</fullName>
    </recommendedName>
</protein>
<dbReference type="AlphaFoldDB" id="A0A1H8U8V8"/>
<feature type="signal peptide" evidence="1">
    <location>
        <begin position="1"/>
        <end position="27"/>
    </location>
</feature>
<dbReference type="EMBL" id="FODD01000067">
    <property type="protein sequence ID" value="SEO99712.1"/>
    <property type="molecule type" value="Genomic_DNA"/>
</dbReference>
<dbReference type="RefSeq" id="WP_069467399.1">
    <property type="nucleotide sequence ID" value="NZ_FODD01000067.1"/>
</dbReference>
<organism evidence="2 3">
    <name type="scientific">Actinacidiphila rubida</name>
    <dbReference type="NCBI Taxonomy" id="310780"/>
    <lineage>
        <taxon>Bacteria</taxon>
        <taxon>Bacillati</taxon>
        <taxon>Actinomycetota</taxon>
        <taxon>Actinomycetes</taxon>
        <taxon>Kitasatosporales</taxon>
        <taxon>Streptomycetaceae</taxon>
        <taxon>Actinacidiphila</taxon>
    </lineage>
</organism>
<dbReference type="Proteomes" id="UP000181951">
    <property type="component" value="Unassembled WGS sequence"/>
</dbReference>
<evidence type="ECO:0000313" key="3">
    <source>
        <dbReference type="Proteomes" id="UP000181951"/>
    </source>
</evidence>
<feature type="chain" id="PRO_5010242144" description="ATP-binding protein" evidence="1">
    <location>
        <begin position="28"/>
        <end position="131"/>
    </location>
</feature>
<accession>A0A1H8U8V8</accession>
<name>A0A1H8U8V8_9ACTN</name>
<sequence>MASLRTALVLTLTGAAAVAIPAGTAAAAAPADATGPQLGQALPDTLTNSALGSMLPTQSVTGALASGIGPVKNLTLDPLSHTGTDPLDNALGSQIADFKPVSTAVVTDPVTHGGSLATLPLVGKAAGLLPG</sequence>
<proteinExistence type="predicted"/>
<evidence type="ECO:0000313" key="2">
    <source>
        <dbReference type="EMBL" id="SEO99712.1"/>
    </source>
</evidence>
<gene>
    <name evidence="2" type="ORF">SAMN05216267_10672</name>
</gene>
<keyword evidence="1" id="KW-0732">Signal</keyword>
<evidence type="ECO:0000256" key="1">
    <source>
        <dbReference type="SAM" id="SignalP"/>
    </source>
</evidence>